<dbReference type="Pfam" id="PF09917">
    <property type="entry name" value="DUF2147"/>
    <property type="match status" value="1"/>
</dbReference>
<evidence type="ECO:0000256" key="1">
    <source>
        <dbReference type="SAM" id="MobiDB-lite"/>
    </source>
</evidence>
<feature type="domain" description="DUF2147" evidence="3">
    <location>
        <begin position="34"/>
        <end position="150"/>
    </location>
</feature>
<dbReference type="PANTHER" id="PTHR36919">
    <property type="entry name" value="BLR1215 PROTEIN"/>
    <property type="match status" value="1"/>
</dbReference>
<evidence type="ECO:0000313" key="4">
    <source>
        <dbReference type="EMBL" id="CAA2100568.1"/>
    </source>
</evidence>
<sequence length="189" mass="20649">MTTILPRLATAALIAATTFGTTKTSSAASVDPTGTWLTEDGRARVRTERCGPGDRNLCGYVVWIPKPFVEKGKPRLDTENSDPQKRTRPVLGHQMILGLKPAKDGRYEGRIYNADNGKQYDVTIWSEKAGELSVEGCMLAVLCGSQVWKRVTDVLPGQLPAPTDEANGPRADREWAPKHPTMTSSTTPR</sequence>
<proteinExistence type="predicted"/>
<evidence type="ECO:0000256" key="2">
    <source>
        <dbReference type="SAM" id="SignalP"/>
    </source>
</evidence>
<protein>
    <recommendedName>
        <fullName evidence="3">DUF2147 domain-containing protein</fullName>
    </recommendedName>
</protein>
<feature type="chain" id="PRO_5025681139" description="DUF2147 domain-containing protein" evidence="2">
    <location>
        <begin position="28"/>
        <end position="189"/>
    </location>
</feature>
<dbReference type="AlphaFoldDB" id="A0A679IY66"/>
<keyword evidence="2" id="KW-0732">Signal</keyword>
<reference evidence="4" key="1">
    <citation type="submission" date="2019-12" db="EMBL/GenBank/DDBJ databases">
        <authorList>
            <person name="Cremers G."/>
        </authorList>
    </citation>
    <scope>NUCLEOTIDE SEQUENCE</scope>
    <source>
        <strain evidence="4">Mbul1</strain>
    </source>
</reference>
<evidence type="ECO:0000259" key="3">
    <source>
        <dbReference type="Pfam" id="PF09917"/>
    </source>
</evidence>
<dbReference type="PANTHER" id="PTHR36919:SF2">
    <property type="entry name" value="BLL6627 PROTEIN"/>
    <property type="match status" value="1"/>
</dbReference>
<organism evidence="4">
    <name type="scientific">Methylobacterium bullatum</name>
    <dbReference type="NCBI Taxonomy" id="570505"/>
    <lineage>
        <taxon>Bacteria</taxon>
        <taxon>Pseudomonadati</taxon>
        <taxon>Pseudomonadota</taxon>
        <taxon>Alphaproteobacteria</taxon>
        <taxon>Hyphomicrobiales</taxon>
        <taxon>Methylobacteriaceae</taxon>
        <taxon>Methylobacterium</taxon>
    </lineage>
</organism>
<dbReference type="Gene3D" id="2.40.128.520">
    <property type="match status" value="1"/>
</dbReference>
<name>A0A679IY66_9HYPH</name>
<dbReference type="InterPro" id="IPR019223">
    <property type="entry name" value="DUF2147"/>
</dbReference>
<dbReference type="EMBL" id="LR743504">
    <property type="protein sequence ID" value="CAA2100568.1"/>
    <property type="molecule type" value="Genomic_DNA"/>
</dbReference>
<gene>
    <name evidence="4" type="ORF">MBUL_00737</name>
</gene>
<accession>A0A679IY66</accession>
<feature type="region of interest" description="Disordered" evidence="1">
    <location>
        <begin position="157"/>
        <end position="189"/>
    </location>
</feature>
<feature type="signal peptide" evidence="2">
    <location>
        <begin position="1"/>
        <end position="27"/>
    </location>
</feature>